<dbReference type="EMBL" id="PVZG01000002">
    <property type="protein sequence ID" value="PRY31940.1"/>
    <property type="molecule type" value="Genomic_DNA"/>
</dbReference>
<proteinExistence type="predicted"/>
<accession>A0A2T0SEV5</accession>
<evidence type="ECO:0000313" key="2">
    <source>
        <dbReference type="Proteomes" id="UP000239209"/>
    </source>
</evidence>
<keyword evidence="2" id="KW-1185">Reference proteome</keyword>
<sequence>MPENSGAGSFQVRPGELERLADELAAQRDAVRHPADRLAALGADPLEPGGFAEAYALREAHAAAALRMHQLAYAVAMAVDFAEEVTRAMAAGYRAADESIADSYRALYAAPAREG</sequence>
<comment type="caution">
    <text evidence="1">The sequence shown here is derived from an EMBL/GenBank/DDBJ whole genome shotgun (WGS) entry which is preliminary data.</text>
</comment>
<protein>
    <submittedName>
        <fullName evidence="1">Uncharacterized protein</fullName>
    </submittedName>
</protein>
<name>A0A2T0SEV5_9ACTN</name>
<dbReference type="RefSeq" id="WP_106125174.1">
    <property type="nucleotide sequence ID" value="NZ_PVZG01000002.1"/>
</dbReference>
<dbReference type="Proteomes" id="UP000239209">
    <property type="component" value="Unassembled WGS sequence"/>
</dbReference>
<gene>
    <name evidence="1" type="ORF">CLV70_102151</name>
</gene>
<organism evidence="1 2">
    <name type="scientific">Pseudosporangium ferrugineum</name>
    <dbReference type="NCBI Taxonomy" id="439699"/>
    <lineage>
        <taxon>Bacteria</taxon>
        <taxon>Bacillati</taxon>
        <taxon>Actinomycetota</taxon>
        <taxon>Actinomycetes</taxon>
        <taxon>Micromonosporales</taxon>
        <taxon>Micromonosporaceae</taxon>
        <taxon>Pseudosporangium</taxon>
    </lineage>
</organism>
<dbReference type="AlphaFoldDB" id="A0A2T0SEV5"/>
<reference evidence="1 2" key="1">
    <citation type="submission" date="2018-03" db="EMBL/GenBank/DDBJ databases">
        <title>Genomic Encyclopedia of Archaeal and Bacterial Type Strains, Phase II (KMG-II): from individual species to whole genera.</title>
        <authorList>
            <person name="Goeker M."/>
        </authorList>
    </citation>
    <scope>NUCLEOTIDE SEQUENCE [LARGE SCALE GENOMIC DNA]</scope>
    <source>
        <strain evidence="1 2">DSM 45348</strain>
    </source>
</reference>
<evidence type="ECO:0000313" key="1">
    <source>
        <dbReference type="EMBL" id="PRY31940.1"/>
    </source>
</evidence>
<dbReference type="OrthoDB" id="3688193at2"/>